<feature type="transmembrane region" description="Helical" evidence="5">
    <location>
        <begin position="172"/>
        <end position="189"/>
    </location>
</feature>
<feature type="transmembrane region" description="Helical" evidence="5">
    <location>
        <begin position="128"/>
        <end position="152"/>
    </location>
</feature>
<evidence type="ECO:0000256" key="1">
    <source>
        <dbReference type="ARBA" id="ARBA00004141"/>
    </source>
</evidence>
<dbReference type="PANTHER" id="PTHR37422">
    <property type="entry name" value="TEICHURONIC ACID BIOSYNTHESIS PROTEIN TUAE"/>
    <property type="match status" value="1"/>
</dbReference>
<reference evidence="7 8" key="1">
    <citation type="submission" date="2021-03" db="EMBL/GenBank/DDBJ databases">
        <title>Thiomicrorhabdus sp.nov.,novel sulfur-oxidizing bacteria isolated from coastal sediment.</title>
        <authorList>
            <person name="Liu X."/>
        </authorList>
    </citation>
    <scope>NUCLEOTIDE SEQUENCE [LARGE SCALE GENOMIC DNA]</scope>
    <source>
        <strain evidence="7 8">6S2-11</strain>
    </source>
</reference>
<feature type="transmembrane region" description="Helical" evidence="5">
    <location>
        <begin position="418"/>
        <end position="437"/>
    </location>
</feature>
<feature type="transmembrane region" description="Helical" evidence="5">
    <location>
        <begin position="393"/>
        <end position="412"/>
    </location>
</feature>
<organism evidence="7 8">
    <name type="scientific">Thiomicrorhabdus marina</name>
    <dbReference type="NCBI Taxonomy" id="2818442"/>
    <lineage>
        <taxon>Bacteria</taxon>
        <taxon>Pseudomonadati</taxon>
        <taxon>Pseudomonadota</taxon>
        <taxon>Gammaproteobacteria</taxon>
        <taxon>Thiotrichales</taxon>
        <taxon>Piscirickettsiaceae</taxon>
        <taxon>Thiomicrorhabdus</taxon>
    </lineage>
</organism>
<comment type="caution">
    <text evidence="7">The sequence shown here is derived from an EMBL/GenBank/DDBJ whole genome shotgun (WGS) entry which is preliminary data.</text>
</comment>
<feature type="transmembrane region" description="Helical" evidence="5">
    <location>
        <begin position="257"/>
        <end position="276"/>
    </location>
</feature>
<keyword evidence="8" id="KW-1185">Reference proteome</keyword>
<evidence type="ECO:0000256" key="3">
    <source>
        <dbReference type="ARBA" id="ARBA00022989"/>
    </source>
</evidence>
<gene>
    <name evidence="7" type="ORF">J3998_01980</name>
</gene>
<keyword evidence="3 5" id="KW-1133">Transmembrane helix</keyword>
<accession>A0ABS3Q2J4</accession>
<feature type="transmembrane region" description="Helical" evidence="5">
    <location>
        <begin position="36"/>
        <end position="54"/>
    </location>
</feature>
<proteinExistence type="predicted"/>
<dbReference type="PANTHER" id="PTHR37422:SF23">
    <property type="entry name" value="TEICHURONIC ACID BIOSYNTHESIS PROTEIN TUAE"/>
    <property type="match status" value="1"/>
</dbReference>
<evidence type="ECO:0000313" key="8">
    <source>
        <dbReference type="Proteomes" id="UP000664835"/>
    </source>
</evidence>
<feature type="transmembrane region" description="Helical" evidence="5">
    <location>
        <begin position="7"/>
        <end position="24"/>
    </location>
</feature>
<feature type="transmembrane region" description="Helical" evidence="5">
    <location>
        <begin position="361"/>
        <end position="381"/>
    </location>
</feature>
<dbReference type="InterPro" id="IPR051533">
    <property type="entry name" value="WaaL-like"/>
</dbReference>
<keyword evidence="4 5" id="KW-0472">Membrane</keyword>
<feature type="transmembrane region" description="Helical" evidence="5">
    <location>
        <begin position="66"/>
        <end position="86"/>
    </location>
</feature>
<evidence type="ECO:0000259" key="6">
    <source>
        <dbReference type="Pfam" id="PF04932"/>
    </source>
</evidence>
<evidence type="ECO:0000256" key="4">
    <source>
        <dbReference type="ARBA" id="ARBA00023136"/>
    </source>
</evidence>
<evidence type="ECO:0000256" key="2">
    <source>
        <dbReference type="ARBA" id="ARBA00022692"/>
    </source>
</evidence>
<keyword evidence="7" id="KW-0436">Ligase</keyword>
<dbReference type="RefSeq" id="WP_208147139.1">
    <property type="nucleotide sequence ID" value="NZ_JAGETV010000002.1"/>
</dbReference>
<name>A0ABS3Q2J4_9GAMM</name>
<dbReference type="EMBL" id="JAGETV010000002">
    <property type="protein sequence ID" value="MBO1926333.1"/>
    <property type="molecule type" value="Genomic_DNA"/>
</dbReference>
<evidence type="ECO:0000313" key="7">
    <source>
        <dbReference type="EMBL" id="MBO1926333.1"/>
    </source>
</evidence>
<dbReference type="InterPro" id="IPR007016">
    <property type="entry name" value="O-antigen_ligase-rel_domated"/>
</dbReference>
<sequence>MSSQSRLFAINQWFLLIILLWAPLPKGSNTDWSAALLVFLVATSLFIWSIHLLRTKHSSLPIKSPAVILSGLLLLFQVWVAGQWLFETKYDPAQHFQYLMLGVAYSSMFILVLAHFRKRVDLTKLIAVLIISGTFQAFYGTSVVLGAMEPFLFEKVHYMTDATGTFVNRNHLAGYLVMVIGLGIGLMLAMRDGREWNWRNFMELVLSNKMKIRLALVVMVIGLVMSHSRMGNTAFFIGLIIVGAMFIFSLKEHRVRNSLLLVSFIVIDIIIISQYFGLDKLKERLMNTEVTVTQQSGEVLVDINDLRGPIFEKSMHLFEQAPLVGIGAGGYEVAFMPLAGPNFGGVVDHVHNDYIEFLVEYGLIGVIPLALFVAIALSYAIRSLRNRQSYYRSGIGFGSAMAIIGILAHSFTDFNLHIPANALTFVVVCAIAVLSFTHESHSRKRVKKRRLSSE</sequence>
<dbReference type="Proteomes" id="UP000664835">
    <property type="component" value="Unassembled WGS sequence"/>
</dbReference>
<comment type="subcellular location">
    <subcellularLocation>
        <location evidence="1">Membrane</location>
        <topology evidence="1">Multi-pass membrane protein</topology>
    </subcellularLocation>
</comment>
<feature type="transmembrane region" description="Helical" evidence="5">
    <location>
        <begin position="233"/>
        <end position="250"/>
    </location>
</feature>
<evidence type="ECO:0000256" key="5">
    <source>
        <dbReference type="SAM" id="Phobius"/>
    </source>
</evidence>
<keyword evidence="2 5" id="KW-0812">Transmembrane</keyword>
<protein>
    <submittedName>
        <fullName evidence="7">O-antigen ligase family protein</fullName>
    </submittedName>
</protein>
<feature type="transmembrane region" description="Helical" evidence="5">
    <location>
        <begin position="98"/>
        <end position="116"/>
    </location>
</feature>
<feature type="transmembrane region" description="Helical" evidence="5">
    <location>
        <begin position="210"/>
        <end position="227"/>
    </location>
</feature>
<dbReference type="Pfam" id="PF04932">
    <property type="entry name" value="Wzy_C"/>
    <property type="match status" value="1"/>
</dbReference>
<feature type="domain" description="O-antigen ligase-related" evidence="6">
    <location>
        <begin position="214"/>
        <end position="367"/>
    </location>
</feature>
<dbReference type="GO" id="GO:0016874">
    <property type="term" value="F:ligase activity"/>
    <property type="evidence" value="ECO:0007669"/>
    <property type="project" value="UniProtKB-KW"/>
</dbReference>